<sequence>MARYQNGLFLYNGNSDSNEMENNLSQTLPIISQQVKQLQVIQTHSLDELKSVCVQYGPDVDVFFILGGDGTVHECINSLAELEKRPVIGILPGGTCNDFSRVLGIPQNMNQAARTLIEGEEFKVDAGMTENHYFINFWGIGLVTQTSFNIDPDQKSRLGVLSYFISALKTMKQADPFEFRVTIDGKEVSGEAVMILVMNGQFIGTRRLPVPSIHLNDSNLDLLIIKNSSLTLFKELLTMRQPGADESRFQELYHTQGKEIEIDVESSRDVDMDGEIKGHTPAGIKVLPEHFTFLSNQEGILPDTEE</sequence>
<dbReference type="Proteomes" id="UP000614490">
    <property type="component" value="Unassembled WGS sequence"/>
</dbReference>
<evidence type="ECO:0000313" key="13">
    <source>
        <dbReference type="Proteomes" id="UP000614490"/>
    </source>
</evidence>
<evidence type="ECO:0000256" key="10">
    <source>
        <dbReference type="ARBA" id="ARBA00023264"/>
    </source>
</evidence>
<feature type="domain" description="DAGKc" evidence="11">
    <location>
        <begin position="2"/>
        <end position="133"/>
    </location>
</feature>
<evidence type="ECO:0000259" key="11">
    <source>
        <dbReference type="PROSITE" id="PS50146"/>
    </source>
</evidence>
<dbReference type="PANTHER" id="PTHR12358:SF107">
    <property type="entry name" value="LIPID KINASE BMRU-RELATED"/>
    <property type="match status" value="1"/>
</dbReference>
<dbReference type="SMART" id="SM00046">
    <property type="entry name" value="DAGKc"/>
    <property type="match status" value="1"/>
</dbReference>
<dbReference type="Gene3D" id="2.60.200.40">
    <property type="match status" value="1"/>
</dbReference>
<keyword evidence="3" id="KW-0444">Lipid biosynthesis</keyword>
<dbReference type="Pfam" id="PF19279">
    <property type="entry name" value="YegS_C"/>
    <property type="match status" value="1"/>
</dbReference>
<gene>
    <name evidence="12" type="ORF">H0267_15325</name>
</gene>
<dbReference type="GO" id="GO:0005886">
    <property type="term" value="C:plasma membrane"/>
    <property type="evidence" value="ECO:0007669"/>
    <property type="project" value="TreeGrafter"/>
</dbReference>
<dbReference type="InterPro" id="IPR017438">
    <property type="entry name" value="ATP-NAD_kinase_N"/>
</dbReference>
<keyword evidence="9" id="KW-0594">Phospholipid biosynthesis</keyword>
<accession>A0A931HY74</accession>
<comment type="cofactor">
    <cofactor evidence="1">
        <name>Mg(2+)</name>
        <dbReference type="ChEBI" id="CHEBI:18420"/>
    </cofactor>
</comment>
<evidence type="ECO:0000256" key="8">
    <source>
        <dbReference type="ARBA" id="ARBA00023098"/>
    </source>
</evidence>
<protein>
    <submittedName>
        <fullName evidence="12">YegS/Rv2252/BmrU family lipid kinase</fullName>
    </submittedName>
</protein>
<comment type="caution">
    <text evidence="12">The sequence shown here is derived from an EMBL/GenBank/DDBJ whole genome shotgun (WGS) entry which is preliminary data.</text>
</comment>
<keyword evidence="7" id="KW-0067">ATP-binding</keyword>
<dbReference type="GO" id="GO:0004143">
    <property type="term" value="F:ATP-dependent diacylglycerol kinase activity"/>
    <property type="evidence" value="ECO:0007669"/>
    <property type="project" value="TreeGrafter"/>
</dbReference>
<evidence type="ECO:0000256" key="1">
    <source>
        <dbReference type="ARBA" id="ARBA00001946"/>
    </source>
</evidence>
<keyword evidence="10" id="KW-1208">Phospholipid metabolism</keyword>
<keyword evidence="8" id="KW-0443">Lipid metabolism</keyword>
<dbReference type="AlphaFoldDB" id="A0A931HY74"/>
<dbReference type="EMBL" id="JADZSC010000004">
    <property type="protein sequence ID" value="MBH0231580.1"/>
    <property type="molecule type" value="Genomic_DNA"/>
</dbReference>
<evidence type="ECO:0000256" key="2">
    <source>
        <dbReference type="ARBA" id="ARBA00005983"/>
    </source>
</evidence>
<dbReference type="PANTHER" id="PTHR12358">
    <property type="entry name" value="SPHINGOSINE KINASE"/>
    <property type="match status" value="1"/>
</dbReference>
<comment type="similarity">
    <text evidence="2">Belongs to the diacylglycerol/lipid kinase family.</text>
</comment>
<dbReference type="GO" id="GO:0005524">
    <property type="term" value="F:ATP binding"/>
    <property type="evidence" value="ECO:0007669"/>
    <property type="project" value="UniProtKB-KW"/>
</dbReference>
<dbReference type="NCBIfam" id="TIGR00147">
    <property type="entry name" value="YegS/Rv2252/BmrU family lipid kinase"/>
    <property type="match status" value="1"/>
</dbReference>
<dbReference type="Gene3D" id="3.40.50.10330">
    <property type="entry name" value="Probable inorganic polyphosphate/atp-NAD kinase, domain 1"/>
    <property type="match status" value="1"/>
</dbReference>
<reference evidence="12 13" key="1">
    <citation type="journal article" date="2005" name="Int. J. Syst. Evol. Microbiol.">
        <title>Halobacillus yeomjeoni sp. nov., isolated from a marine solar saltern in Korea.</title>
        <authorList>
            <person name="Yoon J.H."/>
            <person name="Kang S.J."/>
            <person name="Lee C.H."/>
            <person name="Oh H.W."/>
            <person name="Oh T.K."/>
        </authorList>
    </citation>
    <scope>NUCLEOTIDE SEQUENCE [LARGE SCALE GENOMIC DNA]</scope>
    <source>
        <strain evidence="12 13">KCTC 3957</strain>
    </source>
</reference>
<dbReference type="InterPro" id="IPR050187">
    <property type="entry name" value="Lipid_Phosphate_FormReg"/>
</dbReference>
<dbReference type="InterPro" id="IPR001206">
    <property type="entry name" value="Diacylglycerol_kinase_cat_dom"/>
</dbReference>
<dbReference type="InterPro" id="IPR005218">
    <property type="entry name" value="Diacylglycerol/lipid_kinase"/>
</dbReference>
<organism evidence="12 13">
    <name type="scientific">Halobacillus yeomjeoni</name>
    <dbReference type="NCBI Taxonomy" id="311194"/>
    <lineage>
        <taxon>Bacteria</taxon>
        <taxon>Bacillati</taxon>
        <taxon>Bacillota</taxon>
        <taxon>Bacilli</taxon>
        <taxon>Bacillales</taxon>
        <taxon>Bacillaceae</taxon>
        <taxon>Halobacillus</taxon>
    </lineage>
</organism>
<dbReference type="InterPro" id="IPR016064">
    <property type="entry name" value="NAD/diacylglycerol_kinase_sf"/>
</dbReference>
<evidence type="ECO:0000256" key="7">
    <source>
        <dbReference type="ARBA" id="ARBA00022840"/>
    </source>
</evidence>
<evidence type="ECO:0000256" key="3">
    <source>
        <dbReference type="ARBA" id="ARBA00022516"/>
    </source>
</evidence>
<proteinExistence type="inferred from homology"/>
<evidence type="ECO:0000256" key="9">
    <source>
        <dbReference type="ARBA" id="ARBA00023209"/>
    </source>
</evidence>
<keyword evidence="13" id="KW-1185">Reference proteome</keyword>
<dbReference type="PROSITE" id="PS50146">
    <property type="entry name" value="DAGK"/>
    <property type="match status" value="1"/>
</dbReference>
<evidence type="ECO:0000256" key="4">
    <source>
        <dbReference type="ARBA" id="ARBA00022679"/>
    </source>
</evidence>
<dbReference type="GO" id="GO:0008654">
    <property type="term" value="P:phospholipid biosynthetic process"/>
    <property type="evidence" value="ECO:0007669"/>
    <property type="project" value="UniProtKB-KW"/>
</dbReference>
<keyword evidence="5" id="KW-0547">Nucleotide-binding</keyword>
<dbReference type="Pfam" id="PF00781">
    <property type="entry name" value="DAGK_cat"/>
    <property type="match status" value="1"/>
</dbReference>
<evidence type="ECO:0000256" key="5">
    <source>
        <dbReference type="ARBA" id="ARBA00022741"/>
    </source>
</evidence>
<dbReference type="RefSeq" id="WP_197318219.1">
    <property type="nucleotide sequence ID" value="NZ_JADZSC010000004.1"/>
</dbReference>
<dbReference type="SUPFAM" id="SSF111331">
    <property type="entry name" value="NAD kinase/diacylglycerol kinase-like"/>
    <property type="match status" value="1"/>
</dbReference>
<evidence type="ECO:0000313" key="12">
    <source>
        <dbReference type="EMBL" id="MBH0231580.1"/>
    </source>
</evidence>
<keyword evidence="4" id="KW-0808">Transferase</keyword>
<name>A0A931HY74_9BACI</name>
<keyword evidence="6 12" id="KW-0418">Kinase</keyword>
<dbReference type="InterPro" id="IPR045540">
    <property type="entry name" value="YegS/DAGK_C"/>
</dbReference>
<evidence type="ECO:0000256" key="6">
    <source>
        <dbReference type="ARBA" id="ARBA00022777"/>
    </source>
</evidence>